<accession>A0A1W5DBE6</accession>
<evidence type="ECO:0000313" key="3">
    <source>
        <dbReference type="Proteomes" id="UP000192927"/>
    </source>
</evidence>
<reference evidence="3" key="1">
    <citation type="submission" date="2017-03" db="EMBL/GenBank/DDBJ databases">
        <authorList>
            <person name="Sharma R."/>
            <person name="Thines M."/>
        </authorList>
    </citation>
    <scope>NUCLEOTIDE SEQUENCE [LARGE SCALE GENOMIC DNA]</scope>
</reference>
<dbReference type="EMBL" id="FWEW01003727">
    <property type="protein sequence ID" value="SLM40468.1"/>
    <property type="molecule type" value="Genomic_DNA"/>
</dbReference>
<proteinExistence type="predicted"/>
<feature type="compositionally biased region" description="Low complexity" evidence="1">
    <location>
        <begin position="18"/>
        <end position="31"/>
    </location>
</feature>
<keyword evidence="3" id="KW-1185">Reference proteome</keyword>
<organism evidence="2 3">
    <name type="scientific">Lasallia pustulata</name>
    <dbReference type="NCBI Taxonomy" id="136370"/>
    <lineage>
        <taxon>Eukaryota</taxon>
        <taxon>Fungi</taxon>
        <taxon>Dikarya</taxon>
        <taxon>Ascomycota</taxon>
        <taxon>Pezizomycotina</taxon>
        <taxon>Lecanoromycetes</taxon>
        <taxon>OSLEUM clade</taxon>
        <taxon>Umbilicariomycetidae</taxon>
        <taxon>Umbilicariales</taxon>
        <taxon>Umbilicariaceae</taxon>
        <taxon>Lasallia</taxon>
    </lineage>
</organism>
<evidence type="ECO:0000256" key="1">
    <source>
        <dbReference type="SAM" id="MobiDB-lite"/>
    </source>
</evidence>
<feature type="region of interest" description="Disordered" evidence="1">
    <location>
        <begin position="1"/>
        <end position="42"/>
    </location>
</feature>
<name>A0A1W5DBE6_9LECA</name>
<protein>
    <submittedName>
        <fullName evidence="2">Uncharacterized protein</fullName>
    </submittedName>
</protein>
<dbReference type="PANTHER" id="PTHR37540:SF5">
    <property type="entry name" value="TRANSCRIPTION FACTOR DOMAIN-CONTAINING PROTEIN"/>
    <property type="match status" value="1"/>
</dbReference>
<evidence type="ECO:0000313" key="2">
    <source>
        <dbReference type="EMBL" id="SLM40468.1"/>
    </source>
</evidence>
<dbReference type="Proteomes" id="UP000192927">
    <property type="component" value="Unassembled WGS sequence"/>
</dbReference>
<sequence>MAPMDSYATAEGPVTAYSSTADTTADTDTSAPSKKSRPFEKKFEFIVNPGKDSRKLVRTHVMRDFRRRQRQQASQAEHSEHSTSNGTITWQWNTVARRKGRSAKVKQGKSPKRCDLGDGVSECSGTGAVPQEKNSVLRLQKRRGQKQRRRLLPSHRPSVTFDDWEEVPHPQTLLGAGRVDPFRSSSLDLGYTQHESLDHYISLLSHSDFHQPILNSVIQTVMSNPASLHAILSLATKASARLRGFPDCLESIWHKGEAIRLTNARLATPSLRYSDAAIHTVAQLAFADHAFGDLASLEIHIAGLETMVSARGGLPALAGNETLQTTLSWVDAAHAVLRRTRLRFGDDLACGSSTYRGMLELSMTTPTSARGVDAGYIVVYKRRSEGMIDSMADLYQDCSVACRVTDPRFVRSSAYLAGRGGSVRTPFGLFYQYVDESVGGSQDAFVGQGRVRRVRGLG</sequence>
<feature type="region of interest" description="Disordered" evidence="1">
    <location>
        <begin position="66"/>
        <end position="90"/>
    </location>
</feature>
<dbReference type="AlphaFoldDB" id="A0A1W5DBE6"/>
<dbReference type="InterPro" id="IPR021858">
    <property type="entry name" value="Fun_TF"/>
</dbReference>
<dbReference type="Pfam" id="PF11951">
    <property type="entry name" value="Fungal_trans_2"/>
    <property type="match status" value="1"/>
</dbReference>
<dbReference type="PANTHER" id="PTHR37540">
    <property type="entry name" value="TRANSCRIPTION FACTOR (ACR-2), PUTATIVE-RELATED-RELATED"/>
    <property type="match status" value="1"/>
</dbReference>